<evidence type="ECO:0000313" key="4">
    <source>
        <dbReference type="EMBL" id="KAF3010878.1"/>
    </source>
</evidence>
<accession>A0A9P4WEP9</accession>
<dbReference type="InterPro" id="IPR011051">
    <property type="entry name" value="RmlC_Cupin_sf"/>
</dbReference>
<evidence type="ECO:0000259" key="2">
    <source>
        <dbReference type="Pfam" id="PF06985"/>
    </source>
</evidence>
<organism evidence="4 5">
    <name type="scientific">Curvularia kusanoi</name>
    <name type="common">Cochliobolus kusanoi</name>
    <dbReference type="NCBI Taxonomy" id="90978"/>
    <lineage>
        <taxon>Eukaryota</taxon>
        <taxon>Fungi</taxon>
        <taxon>Dikarya</taxon>
        <taxon>Ascomycota</taxon>
        <taxon>Pezizomycotina</taxon>
        <taxon>Dothideomycetes</taxon>
        <taxon>Pleosporomycetidae</taxon>
        <taxon>Pleosporales</taxon>
        <taxon>Pleosporineae</taxon>
        <taxon>Pleosporaceae</taxon>
        <taxon>Curvularia</taxon>
    </lineage>
</organism>
<gene>
    <name evidence="4" type="ORF">E8E13_009547</name>
</gene>
<dbReference type="PANTHER" id="PTHR33112:SF10">
    <property type="entry name" value="TOL"/>
    <property type="match status" value="1"/>
</dbReference>
<dbReference type="Proteomes" id="UP000801428">
    <property type="component" value="Unassembled WGS sequence"/>
</dbReference>
<dbReference type="OrthoDB" id="1161823at2759"/>
<sequence length="635" mass="71278">MDAYKKAGNRKDEPPEHEMVHFAGLLSSKREFGDFRTVLHTGLYSQIVAMEVPVNGEIGDEVHTVDQILMFTSGRGLATVAGKDQEVKAGDVVVVPAGTQHQFVTRGDQPLELITAFKLDEEFNFMQTSMSEYFSFKREPRFPSEEGGDDQPSSELSLWGSFKKGWKQGGNQEDYKKESTAGHDSKTNDAASMTPAGKGTSWIWGTENERYNEWVLKHDEAFASNYYGATATSRDHNPPVRYLWIDSLCIIQSGDNGKDWEQEVAQMQSVFSQAYCVIAATAASDSYSGFLGQNLNSVESLRVTDGKNKHFYLSTDIDDYDNDVGKAAINTRAWVMQEAVLAKRTIHFTLSQMYWECGKGVYCENLTRLKSHARGKWYTMDSEFPIRLLQQPFNAAVVECLAWLFEDYSRRDITKIEDRPIAISGLETRMSEVLLCNSRFCNPERFLHRMLLWIPTGKGERISHNSAIPSWCWLSFPGGVKFETSENFAFELNANVSFNPQCKDALDADLAAFVDCTFQLEGERCILRDENAAEKGSLKFDVEEHEDFDSLHCIVIARVTEGDVLDRVARLAMQPVPKFPCGAISGLLRMEEGVDSWLVLVVVPTTGNANEYRRVGIGSVSGDCVARVQDHVQIV</sequence>
<evidence type="ECO:0000256" key="1">
    <source>
        <dbReference type="SAM" id="MobiDB-lite"/>
    </source>
</evidence>
<reference evidence="4" key="1">
    <citation type="submission" date="2019-04" db="EMBL/GenBank/DDBJ databases">
        <title>Sequencing of skin fungus with MAO and IRED activity.</title>
        <authorList>
            <person name="Marsaioli A.J."/>
            <person name="Bonatto J.M.C."/>
            <person name="Reis Junior O."/>
        </authorList>
    </citation>
    <scope>NUCLEOTIDE SEQUENCE</scope>
    <source>
        <strain evidence="4">30M1</strain>
    </source>
</reference>
<keyword evidence="5" id="KW-1185">Reference proteome</keyword>
<feature type="compositionally biased region" description="Basic and acidic residues" evidence="1">
    <location>
        <begin position="173"/>
        <end position="187"/>
    </location>
</feature>
<protein>
    <recommendedName>
        <fullName evidence="6">Cupin 2 conserved barrel domain-containing protein</fullName>
    </recommendedName>
</protein>
<evidence type="ECO:0000313" key="5">
    <source>
        <dbReference type="Proteomes" id="UP000801428"/>
    </source>
</evidence>
<dbReference type="PANTHER" id="PTHR33112">
    <property type="entry name" value="DOMAIN PROTEIN, PUTATIVE-RELATED"/>
    <property type="match status" value="1"/>
</dbReference>
<dbReference type="InterPro" id="IPR013096">
    <property type="entry name" value="Cupin_2"/>
</dbReference>
<dbReference type="InterPro" id="IPR010730">
    <property type="entry name" value="HET"/>
</dbReference>
<feature type="region of interest" description="Disordered" evidence="1">
    <location>
        <begin position="165"/>
        <end position="196"/>
    </location>
</feature>
<dbReference type="Pfam" id="PF06985">
    <property type="entry name" value="HET"/>
    <property type="match status" value="1"/>
</dbReference>
<feature type="domain" description="Heterokaryon incompatibility" evidence="2">
    <location>
        <begin position="201"/>
        <end position="338"/>
    </location>
</feature>
<dbReference type="EMBL" id="SWKU01000001">
    <property type="protein sequence ID" value="KAF3010878.1"/>
    <property type="molecule type" value="Genomic_DNA"/>
</dbReference>
<dbReference type="InterPro" id="IPR014710">
    <property type="entry name" value="RmlC-like_jellyroll"/>
</dbReference>
<evidence type="ECO:0008006" key="6">
    <source>
        <dbReference type="Google" id="ProtNLM"/>
    </source>
</evidence>
<name>A0A9P4WEP9_CURKU</name>
<dbReference type="Gene3D" id="2.60.120.10">
    <property type="entry name" value="Jelly Rolls"/>
    <property type="match status" value="1"/>
</dbReference>
<dbReference type="Pfam" id="PF07883">
    <property type="entry name" value="Cupin_2"/>
    <property type="match status" value="1"/>
</dbReference>
<evidence type="ECO:0000259" key="3">
    <source>
        <dbReference type="Pfam" id="PF07883"/>
    </source>
</evidence>
<proteinExistence type="predicted"/>
<dbReference type="SUPFAM" id="SSF51182">
    <property type="entry name" value="RmlC-like cupins"/>
    <property type="match status" value="1"/>
</dbReference>
<dbReference type="AlphaFoldDB" id="A0A9P4WEP9"/>
<feature type="domain" description="Cupin type-2" evidence="3">
    <location>
        <begin position="50"/>
        <end position="116"/>
    </location>
</feature>
<comment type="caution">
    <text evidence="4">The sequence shown here is derived from an EMBL/GenBank/DDBJ whole genome shotgun (WGS) entry which is preliminary data.</text>
</comment>